<keyword evidence="3" id="KW-1185">Reference proteome</keyword>
<name>A0A1J6I886_NICAT</name>
<dbReference type="Gramene" id="OIT01206">
    <property type="protein sequence ID" value="OIT01206"/>
    <property type="gene ID" value="A4A49_59776"/>
</dbReference>
<feature type="region of interest" description="Disordered" evidence="1">
    <location>
        <begin position="73"/>
        <end position="114"/>
    </location>
</feature>
<dbReference type="OMA" id="HIALECK"/>
<evidence type="ECO:0000313" key="3">
    <source>
        <dbReference type="Proteomes" id="UP000187609"/>
    </source>
</evidence>
<gene>
    <name evidence="2" type="ORF">A4A49_59776</name>
</gene>
<feature type="non-terminal residue" evidence="2">
    <location>
        <position position="1"/>
    </location>
</feature>
<dbReference type="Pfam" id="PF14223">
    <property type="entry name" value="Retrotran_gag_2"/>
    <property type="match status" value="1"/>
</dbReference>
<dbReference type="AlphaFoldDB" id="A0A1J6I886"/>
<reference evidence="2" key="1">
    <citation type="submission" date="2016-11" db="EMBL/GenBank/DDBJ databases">
        <title>The genome of Nicotiana attenuata.</title>
        <authorList>
            <person name="Xu S."/>
            <person name="Brockmoeller T."/>
            <person name="Gaquerel E."/>
            <person name="Navarro A."/>
            <person name="Kuhl H."/>
            <person name="Gase K."/>
            <person name="Ling Z."/>
            <person name="Zhou W."/>
            <person name="Kreitzer C."/>
            <person name="Stanke M."/>
            <person name="Tang H."/>
            <person name="Lyons E."/>
            <person name="Pandey P."/>
            <person name="Pandey S.P."/>
            <person name="Timmermann B."/>
            <person name="Baldwin I.T."/>
        </authorList>
    </citation>
    <scope>NUCLEOTIDE SEQUENCE [LARGE SCALE GENOMIC DNA]</scope>
    <source>
        <strain evidence="2">UT</strain>
    </source>
</reference>
<comment type="caution">
    <text evidence="2">The sequence shown here is derived from an EMBL/GenBank/DDBJ whole genome shotgun (WGS) entry which is preliminary data.</text>
</comment>
<organism evidence="2 3">
    <name type="scientific">Nicotiana attenuata</name>
    <name type="common">Coyote tobacco</name>
    <dbReference type="NCBI Taxonomy" id="49451"/>
    <lineage>
        <taxon>Eukaryota</taxon>
        <taxon>Viridiplantae</taxon>
        <taxon>Streptophyta</taxon>
        <taxon>Embryophyta</taxon>
        <taxon>Tracheophyta</taxon>
        <taxon>Spermatophyta</taxon>
        <taxon>Magnoliopsida</taxon>
        <taxon>eudicotyledons</taxon>
        <taxon>Gunneridae</taxon>
        <taxon>Pentapetalae</taxon>
        <taxon>asterids</taxon>
        <taxon>lamiids</taxon>
        <taxon>Solanales</taxon>
        <taxon>Solanaceae</taxon>
        <taxon>Nicotianoideae</taxon>
        <taxon>Nicotianeae</taxon>
        <taxon>Nicotiana</taxon>
    </lineage>
</organism>
<dbReference type="Proteomes" id="UP000187609">
    <property type="component" value="Unassembled WGS sequence"/>
</dbReference>
<evidence type="ECO:0000313" key="2">
    <source>
        <dbReference type="EMBL" id="OIT01206.1"/>
    </source>
</evidence>
<feature type="compositionally biased region" description="Basic residues" evidence="1">
    <location>
        <begin position="91"/>
        <end position="103"/>
    </location>
</feature>
<protein>
    <recommendedName>
        <fullName evidence="4">Retrovirus-related pol polyprotein from transposon tnt 1-94</fullName>
    </recommendedName>
</protein>
<accession>A0A1J6I886</accession>
<sequence length="214" mass="23451">LRAIGKIITEDDLVTQVLQGLPSSYRTFVSGLNASGNLPSFISLRPLLLTEEAHIKNTPIEDSCSQTTALVATTQGQPNSGNQFNREQQRGRGRGKNGRHSNGRGRGNPSRSFSAQWNAFRPPSHIFQPSDGILGHSPFTPNPAKQCQICFHYNHIALECKNRFNHFYVSNSIPKSIAAMSHEEVQPTVWYPDSGASAHMTSDASLLSSSSPYT</sequence>
<dbReference type="PANTHER" id="PTHR47481:SF29">
    <property type="entry name" value="RETROTRANSPOSON GAG DOMAIN-CONTAINING PROTEIN"/>
    <property type="match status" value="1"/>
</dbReference>
<feature type="non-terminal residue" evidence="2">
    <location>
        <position position="214"/>
    </location>
</feature>
<dbReference type="EMBL" id="MJEQ01037189">
    <property type="protein sequence ID" value="OIT01206.1"/>
    <property type="molecule type" value="Genomic_DNA"/>
</dbReference>
<dbReference type="PANTHER" id="PTHR47481">
    <property type="match status" value="1"/>
</dbReference>
<evidence type="ECO:0008006" key="4">
    <source>
        <dbReference type="Google" id="ProtNLM"/>
    </source>
</evidence>
<proteinExistence type="predicted"/>
<evidence type="ECO:0000256" key="1">
    <source>
        <dbReference type="SAM" id="MobiDB-lite"/>
    </source>
</evidence>